<feature type="transmembrane region" description="Helical" evidence="1">
    <location>
        <begin position="20"/>
        <end position="45"/>
    </location>
</feature>
<protein>
    <recommendedName>
        <fullName evidence="2">DUF8107 domain-containing protein</fullName>
    </recommendedName>
</protein>
<dbReference type="OMA" id="LTHVMTR"/>
<name>A0A1I3N5W4_9EURY</name>
<reference evidence="3 4" key="1">
    <citation type="submission" date="2016-10" db="EMBL/GenBank/DDBJ databases">
        <authorList>
            <person name="de Groot N.N."/>
        </authorList>
    </citation>
    <scope>NUCLEOTIDE SEQUENCE [LARGE SCALE GENOMIC DNA]</scope>
    <source>
        <strain evidence="3 4">SP2</strain>
    </source>
</reference>
<dbReference type="EMBL" id="FORO01000012">
    <property type="protein sequence ID" value="SFJ04589.1"/>
    <property type="molecule type" value="Genomic_DNA"/>
</dbReference>
<feature type="transmembrane region" description="Helical" evidence="1">
    <location>
        <begin position="52"/>
        <end position="69"/>
    </location>
</feature>
<evidence type="ECO:0000313" key="3">
    <source>
        <dbReference type="EMBL" id="SFJ04589.1"/>
    </source>
</evidence>
<proteinExistence type="predicted"/>
<dbReference type="Proteomes" id="UP000182829">
    <property type="component" value="Unassembled WGS sequence"/>
</dbReference>
<gene>
    <name evidence="3" type="ORF">SAMN05443661_11260</name>
</gene>
<organism evidence="3 4">
    <name type="scientific">Natronobacterium gregoryi</name>
    <dbReference type="NCBI Taxonomy" id="44930"/>
    <lineage>
        <taxon>Archaea</taxon>
        <taxon>Methanobacteriati</taxon>
        <taxon>Methanobacteriota</taxon>
        <taxon>Stenosarchaea group</taxon>
        <taxon>Halobacteria</taxon>
        <taxon>Halobacteriales</taxon>
        <taxon>Natrialbaceae</taxon>
        <taxon>Natronobacterium</taxon>
    </lineage>
</organism>
<sequence>MSADRDGLGEGLESSTGDPRLLVVLNAVLSVFFGWWIVWGLALIGAMQYSRTTVFVVAIVLFGLTHVVTQP</sequence>
<dbReference type="GeneID" id="14209774"/>
<dbReference type="OrthoDB" id="214676at2157"/>
<evidence type="ECO:0000259" key="2">
    <source>
        <dbReference type="Pfam" id="PF26409"/>
    </source>
</evidence>
<evidence type="ECO:0000256" key="1">
    <source>
        <dbReference type="SAM" id="Phobius"/>
    </source>
</evidence>
<dbReference type="AlphaFoldDB" id="A0A1I3N5W4"/>
<evidence type="ECO:0000313" key="4">
    <source>
        <dbReference type="Proteomes" id="UP000182829"/>
    </source>
</evidence>
<dbReference type="Pfam" id="PF26409">
    <property type="entry name" value="DUF8107"/>
    <property type="match status" value="1"/>
</dbReference>
<keyword evidence="1" id="KW-0812">Transmembrane</keyword>
<dbReference type="RefSeq" id="WP_005575897.1">
    <property type="nucleotide sequence ID" value="NZ_FORO01000012.1"/>
</dbReference>
<feature type="domain" description="DUF8107" evidence="2">
    <location>
        <begin position="3"/>
        <end position="70"/>
    </location>
</feature>
<keyword evidence="1" id="KW-1133">Transmembrane helix</keyword>
<dbReference type="InterPro" id="IPR058420">
    <property type="entry name" value="DUF8107"/>
</dbReference>
<keyword evidence="1" id="KW-0472">Membrane</keyword>
<accession>A0A1I3N5W4</accession>